<evidence type="ECO:0000313" key="2">
    <source>
        <dbReference type="Proteomes" id="UP000297245"/>
    </source>
</evidence>
<dbReference type="Proteomes" id="UP000297245">
    <property type="component" value="Unassembled WGS sequence"/>
</dbReference>
<reference evidence="1 2" key="1">
    <citation type="journal article" date="2019" name="Nat. Ecol. Evol.">
        <title>Megaphylogeny resolves global patterns of mushroom evolution.</title>
        <authorList>
            <person name="Varga T."/>
            <person name="Krizsan K."/>
            <person name="Foldi C."/>
            <person name="Dima B."/>
            <person name="Sanchez-Garcia M."/>
            <person name="Sanchez-Ramirez S."/>
            <person name="Szollosi G.J."/>
            <person name="Szarkandi J.G."/>
            <person name="Papp V."/>
            <person name="Albert L."/>
            <person name="Andreopoulos W."/>
            <person name="Angelini C."/>
            <person name="Antonin V."/>
            <person name="Barry K.W."/>
            <person name="Bougher N.L."/>
            <person name="Buchanan P."/>
            <person name="Buyck B."/>
            <person name="Bense V."/>
            <person name="Catcheside P."/>
            <person name="Chovatia M."/>
            <person name="Cooper J."/>
            <person name="Damon W."/>
            <person name="Desjardin D."/>
            <person name="Finy P."/>
            <person name="Geml J."/>
            <person name="Haridas S."/>
            <person name="Hughes K."/>
            <person name="Justo A."/>
            <person name="Karasinski D."/>
            <person name="Kautmanova I."/>
            <person name="Kiss B."/>
            <person name="Kocsube S."/>
            <person name="Kotiranta H."/>
            <person name="LaButti K.M."/>
            <person name="Lechner B.E."/>
            <person name="Liimatainen K."/>
            <person name="Lipzen A."/>
            <person name="Lukacs Z."/>
            <person name="Mihaltcheva S."/>
            <person name="Morgado L.N."/>
            <person name="Niskanen T."/>
            <person name="Noordeloos M.E."/>
            <person name="Ohm R.A."/>
            <person name="Ortiz-Santana B."/>
            <person name="Ovrebo C."/>
            <person name="Racz N."/>
            <person name="Riley R."/>
            <person name="Savchenko A."/>
            <person name="Shiryaev A."/>
            <person name="Soop K."/>
            <person name="Spirin V."/>
            <person name="Szebenyi C."/>
            <person name="Tomsovsky M."/>
            <person name="Tulloss R.E."/>
            <person name="Uehling J."/>
            <person name="Grigoriev I.V."/>
            <person name="Vagvolgyi C."/>
            <person name="Papp T."/>
            <person name="Martin F.M."/>
            <person name="Miettinen O."/>
            <person name="Hibbett D.S."/>
            <person name="Nagy L.G."/>
        </authorList>
    </citation>
    <scope>NUCLEOTIDE SEQUENCE [LARGE SCALE GENOMIC DNA]</scope>
    <source>
        <strain evidence="1 2">CBS 962.96</strain>
    </source>
</reference>
<gene>
    <name evidence="1" type="ORF">K435DRAFT_809920</name>
</gene>
<name>A0A4S8KWS0_DENBC</name>
<keyword evidence="2" id="KW-1185">Reference proteome</keyword>
<dbReference type="EMBL" id="ML179909">
    <property type="protein sequence ID" value="THU80399.1"/>
    <property type="molecule type" value="Genomic_DNA"/>
</dbReference>
<proteinExistence type="predicted"/>
<protein>
    <submittedName>
        <fullName evidence="1">Uncharacterized protein</fullName>
    </submittedName>
</protein>
<sequence length="120" mass="13336">MVKDKDETRVVLTGPGDLENWKFSLQVKAKNGDCWNIILGTILPPSPGDNLNRAKAYWKRNSYAANLIVQSISQSLFSHIYKFPNDPHASVAHDSARLRLVDESSLFLGKPSLAIDSRLG</sequence>
<evidence type="ECO:0000313" key="1">
    <source>
        <dbReference type="EMBL" id="THU80399.1"/>
    </source>
</evidence>
<dbReference type="AlphaFoldDB" id="A0A4S8KWS0"/>
<accession>A0A4S8KWS0</accession>
<organism evidence="1 2">
    <name type="scientific">Dendrothele bispora (strain CBS 962.96)</name>
    <dbReference type="NCBI Taxonomy" id="1314807"/>
    <lineage>
        <taxon>Eukaryota</taxon>
        <taxon>Fungi</taxon>
        <taxon>Dikarya</taxon>
        <taxon>Basidiomycota</taxon>
        <taxon>Agaricomycotina</taxon>
        <taxon>Agaricomycetes</taxon>
        <taxon>Agaricomycetidae</taxon>
        <taxon>Agaricales</taxon>
        <taxon>Agaricales incertae sedis</taxon>
        <taxon>Dendrothele</taxon>
    </lineage>
</organism>